<accession>A0A9N9T320</accession>
<sequence length="461" mass="52689">MLRYKYGTRLVELNHSDTYYCVGKETDNCTIHFLILNSDLTEEDMAKKIVNCVDTKLVQNSKQIKNLFTSLNSTMGYNYLLSEEAVAKNHVSLLDVQKRGWTTINQLAYDYSNEPLPLNKYLWELVVIKASDEWKIKNGFKKGQVILFTRLHHAIGDGLSAMNLLCRLLGTSDTFDNFVKTMSKNIKPKNCVLQFFQNLYFFFIIPGLMVVEGYKITKNKTLWCNKPCTGRNRFAIKVEDGVIEKVSAIRKEIKGCTFSEVLMTATSKAFYDHFKNKKMPIPINIGTFLVSITDLDNMNINGIPQMKNRFGIVSLPLPVDVKSDSMVTRLNAVKGFTRNPEISVQFAIMYFLYTHLLGYFPPSIRMILLPVKCSTLVISNLPPIEKISLFGGIDLDDMYFFTLNRDELAVGLGLFTYGNKVHLGVKVNEEFIPLQEDCQKLLENITKAVEKMRVEVTMKRI</sequence>
<dbReference type="OrthoDB" id="619536at2759"/>
<dbReference type="PANTHER" id="PTHR31650">
    <property type="entry name" value="O-ACYLTRANSFERASE (WSD1-LIKE) FAMILY PROTEIN"/>
    <property type="match status" value="1"/>
</dbReference>
<dbReference type="AlphaFoldDB" id="A0A9N9T320"/>
<dbReference type="GO" id="GO:0019432">
    <property type="term" value="P:triglyceride biosynthetic process"/>
    <property type="evidence" value="ECO:0007669"/>
    <property type="project" value="TreeGrafter"/>
</dbReference>
<reference evidence="2" key="1">
    <citation type="submission" date="2022-01" db="EMBL/GenBank/DDBJ databases">
        <authorList>
            <person name="King R."/>
        </authorList>
    </citation>
    <scope>NUCLEOTIDE SEQUENCE</scope>
</reference>
<gene>
    <name evidence="2" type="ORF">DIABBA_LOCUS8684</name>
</gene>
<feature type="domain" description="O-acyltransferase WSD1 C-terminal" evidence="1">
    <location>
        <begin position="308"/>
        <end position="452"/>
    </location>
</feature>
<dbReference type="GO" id="GO:0008374">
    <property type="term" value="F:O-acyltransferase activity"/>
    <property type="evidence" value="ECO:0007669"/>
    <property type="project" value="InterPro"/>
</dbReference>
<dbReference type="PANTHER" id="PTHR31650:SF1">
    <property type="entry name" value="WAX ESTER SYNTHASE_DIACYLGLYCEROL ACYLTRANSFERASE 4-RELATED"/>
    <property type="match status" value="1"/>
</dbReference>
<protein>
    <recommendedName>
        <fullName evidence="1">O-acyltransferase WSD1 C-terminal domain-containing protein</fullName>
    </recommendedName>
</protein>
<dbReference type="Pfam" id="PF06974">
    <property type="entry name" value="WS_DGAT_C"/>
    <property type="match status" value="1"/>
</dbReference>
<dbReference type="InterPro" id="IPR009721">
    <property type="entry name" value="O-acyltransferase_WSD1_C"/>
</dbReference>
<dbReference type="GO" id="GO:0005886">
    <property type="term" value="C:plasma membrane"/>
    <property type="evidence" value="ECO:0007669"/>
    <property type="project" value="TreeGrafter"/>
</dbReference>
<dbReference type="EMBL" id="OU898281">
    <property type="protein sequence ID" value="CAG9835495.1"/>
    <property type="molecule type" value="Genomic_DNA"/>
</dbReference>
<proteinExistence type="predicted"/>
<dbReference type="Proteomes" id="UP001153709">
    <property type="component" value="Chromosome 6"/>
</dbReference>
<organism evidence="2 3">
    <name type="scientific">Diabrotica balteata</name>
    <name type="common">Banded cucumber beetle</name>
    <dbReference type="NCBI Taxonomy" id="107213"/>
    <lineage>
        <taxon>Eukaryota</taxon>
        <taxon>Metazoa</taxon>
        <taxon>Ecdysozoa</taxon>
        <taxon>Arthropoda</taxon>
        <taxon>Hexapoda</taxon>
        <taxon>Insecta</taxon>
        <taxon>Pterygota</taxon>
        <taxon>Neoptera</taxon>
        <taxon>Endopterygota</taxon>
        <taxon>Coleoptera</taxon>
        <taxon>Polyphaga</taxon>
        <taxon>Cucujiformia</taxon>
        <taxon>Chrysomeloidea</taxon>
        <taxon>Chrysomelidae</taxon>
        <taxon>Galerucinae</taxon>
        <taxon>Diabroticina</taxon>
        <taxon>Diabroticites</taxon>
        <taxon>Diabrotica</taxon>
    </lineage>
</organism>
<evidence type="ECO:0000313" key="2">
    <source>
        <dbReference type="EMBL" id="CAG9835495.1"/>
    </source>
</evidence>
<evidence type="ECO:0000313" key="3">
    <source>
        <dbReference type="Proteomes" id="UP001153709"/>
    </source>
</evidence>
<dbReference type="InterPro" id="IPR045034">
    <property type="entry name" value="O-acyltransferase_WSD1-like"/>
</dbReference>
<evidence type="ECO:0000259" key="1">
    <source>
        <dbReference type="Pfam" id="PF06974"/>
    </source>
</evidence>
<keyword evidence="3" id="KW-1185">Reference proteome</keyword>
<name>A0A9N9T320_DIABA</name>